<dbReference type="Proteomes" id="UP000752696">
    <property type="component" value="Unassembled WGS sequence"/>
</dbReference>
<dbReference type="AlphaFoldDB" id="A0A6V7H0C9"/>
<evidence type="ECO:0000313" key="2">
    <source>
        <dbReference type="Proteomes" id="UP000752696"/>
    </source>
</evidence>
<proteinExistence type="predicted"/>
<accession>A0A6V7H0C9</accession>
<name>A0A6V7H0C9_9HYME</name>
<protein>
    <submittedName>
        <fullName evidence="1">Uncharacterized protein</fullName>
    </submittedName>
</protein>
<reference evidence="1" key="1">
    <citation type="submission" date="2020-07" db="EMBL/GenBank/DDBJ databases">
        <authorList>
            <person name="Nazaruddin N."/>
        </authorList>
    </citation>
    <scope>NUCLEOTIDE SEQUENCE</scope>
</reference>
<gene>
    <name evidence="1" type="ORF">MHI_LOCUS258586</name>
</gene>
<organism evidence="1 2">
    <name type="scientific">Heterotrigona itama</name>
    <dbReference type="NCBI Taxonomy" id="395501"/>
    <lineage>
        <taxon>Eukaryota</taxon>
        <taxon>Metazoa</taxon>
        <taxon>Ecdysozoa</taxon>
        <taxon>Arthropoda</taxon>
        <taxon>Hexapoda</taxon>
        <taxon>Insecta</taxon>
        <taxon>Pterygota</taxon>
        <taxon>Neoptera</taxon>
        <taxon>Endopterygota</taxon>
        <taxon>Hymenoptera</taxon>
        <taxon>Apocrita</taxon>
        <taxon>Aculeata</taxon>
        <taxon>Apoidea</taxon>
        <taxon>Anthophila</taxon>
        <taxon>Apidae</taxon>
        <taxon>Heterotrigona</taxon>
    </lineage>
</organism>
<comment type="caution">
    <text evidence="1">The sequence shown here is derived from an EMBL/GenBank/DDBJ whole genome shotgun (WGS) entry which is preliminary data.</text>
</comment>
<evidence type="ECO:0000313" key="1">
    <source>
        <dbReference type="EMBL" id="CAD1472058.1"/>
    </source>
</evidence>
<dbReference type="OrthoDB" id="10511905at2759"/>
<keyword evidence="2" id="KW-1185">Reference proteome</keyword>
<sequence>MHEIEEGTSENTKRKEQILFVSFRRGAVACLRDKSPGSRTAQLRCEEKETRGRGVRLRAPRVALHRRHSSNGTPGCIKFINEPLTGFVNEPTPMSCPERCRWIVSNRSSTD</sequence>
<dbReference type="EMBL" id="CAJDYZ010004903">
    <property type="protein sequence ID" value="CAD1472058.1"/>
    <property type="molecule type" value="Genomic_DNA"/>
</dbReference>